<proteinExistence type="inferred from homology"/>
<dbReference type="InterPro" id="IPR006137">
    <property type="entry name" value="NADH_UbQ_OxRdtase-like_20kDa"/>
</dbReference>
<comment type="caution">
    <text evidence="10">The sequence shown here is derived from an EMBL/GenBank/DDBJ whole genome shotgun (WGS) entry which is preliminary data.</text>
</comment>
<dbReference type="Proteomes" id="UP000036013">
    <property type="component" value="Unassembled WGS sequence"/>
</dbReference>
<sequence>MENLLGPRDANGIPVPMTVDESIASMKASLLKKIKRSAYVYRVDCGGCNGCEIEIFATLSPLFDAERFGIKVVPSPRHADILLFTGAVTRAMRSPALRAWQSAPDPKICISYGACGNSGGIFHDLYCVWGGTDKIVPVDVYIPGCPPTPAATLYGFAMALGLLEQKIHAREPGELDNQPAAILHPDMVQPLRVKVDRTARRLAGYRYGRQIADDYLRLLSQGDHQVARWLEAENDPRLNEIVANLNSIVDEARIR</sequence>
<dbReference type="KEGG" id="ecls:LI67_018855"/>
<dbReference type="AlphaFoldDB" id="A0A0F0UMG2"/>
<reference evidence="14 15" key="2">
    <citation type="submission" date="2016-03" db="EMBL/GenBank/DDBJ databases">
        <authorList>
            <consortium name="Pathogen Informatics"/>
        </authorList>
    </citation>
    <scope>NUCLEOTIDE SEQUENCE [LARGE SCALE GENOMIC DNA]</scope>
    <source>
        <strain evidence="11">E2161</strain>
        <strain evidence="14">e2161</strain>
        <strain evidence="15">e264</strain>
        <strain evidence="12">E264</strain>
    </source>
</reference>
<dbReference type="Gene3D" id="3.40.50.12280">
    <property type="match status" value="1"/>
</dbReference>
<dbReference type="GO" id="GO:0048038">
    <property type="term" value="F:quinone binding"/>
    <property type="evidence" value="ECO:0007669"/>
    <property type="project" value="InterPro"/>
</dbReference>
<evidence type="ECO:0000259" key="7">
    <source>
        <dbReference type="Pfam" id="PF01058"/>
    </source>
</evidence>
<evidence type="ECO:0000313" key="8">
    <source>
        <dbReference type="EMBL" id="KLP91820.1"/>
    </source>
</evidence>
<dbReference type="GO" id="GO:0046872">
    <property type="term" value="F:metal ion binding"/>
    <property type="evidence" value="ECO:0007669"/>
    <property type="project" value="UniProtKB-KW"/>
</dbReference>
<dbReference type="GO" id="GO:0008137">
    <property type="term" value="F:NADH dehydrogenase (ubiquinone) activity"/>
    <property type="evidence" value="ECO:0007669"/>
    <property type="project" value="InterPro"/>
</dbReference>
<evidence type="ECO:0000313" key="10">
    <source>
        <dbReference type="EMBL" id="RDT60018.1"/>
    </source>
</evidence>
<evidence type="ECO:0000313" key="17">
    <source>
        <dbReference type="Proteomes" id="UP000813349"/>
    </source>
</evidence>
<dbReference type="SUPFAM" id="SSF56770">
    <property type="entry name" value="HydA/Nqo6-like"/>
    <property type="match status" value="1"/>
</dbReference>
<dbReference type="NCBIfam" id="NF005012">
    <property type="entry name" value="PRK06411.1"/>
    <property type="match status" value="1"/>
</dbReference>
<comment type="similarity">
    <text evidence="2">Belongs to the complex I 20 kDa subunit family.</text>
</comment>
<keyword evidence="5" id="KW-0408">Iron</keyword>
<dbReference type="Pfam" id="PF01058">
    <property type="entry name" value="Oxidored_q6"/>
    <property type="match status" value="1"/>
</dbReference>
<evidence type="ECO:0000313" key="15">
    <source>
        <dbReference type="Proteomes" id="UP000077278"/>
    </source>
</evidence>
<evidence type="ECO:0000313" key="11">
    <source>
        <dbReference type="EMBL" id="SAB22762.1"/>
    </source>
</evidence>
<dbReference type="GeneID" id="93266815"/>
<keyword evidence="3" id="KW-0004">4Fe-4S</keyword>
<dbReference type="OrthoDB" id="9786737at2"/>
<dbReference type="EC" id="1.6.5.11" evidence="10"/>
<dbReference type="PANTHER" id="PTHR42989">
    <property type="entry name" value="HYDROGENASE-4 COMPONENT I"/>
    <property type="match status" value="1"/>
</dbReference>
<reference evidence="10 16" key="3">
    <citation type="submission" date="2018-07" db="EMBL/GenBank/DDBJ databases">
        <title>The use of a cohorting ward and systematic surveillance cultures for the control of a Klebsiella pneumoniae carbapenemase (KPC)-producing Enterobacteriaceae outbreak.</title>
        <authorList>
            <person name="Doi Y."/>
        </authorList>
    </citation>
    <scope>NUCLEOTIDE SEQUENCE [LARGE SCALE GENOMIC DNA]</scope>
    <source>
        <strain evidence="10 16">1-RC-17-04017</strain>
    </source>
</reference>
<dbReference type="EMBL" id="LEDI01000106">
    <property type="protein sequence ID" value="KLP91820.1"/>
    <property type="molecule type" value="Genomic_DNA"/>
</dbReference>
<accession>V3CSI4</accession>
<evidence type="ECO:0000256" key="1">
    <source>
        <dbReference type="ARBA" id="ARBA00001966"/>
    </source>
</evidence>
<accession>A0A162DH99</accession>
<dbReference type="GO" id="GO:0016491">
    <property type="term" value="F:oxidoreductase activity"/>
    <property type="evidence" value="ECO:0007669"/>
    <property type="project" value="UniProtKB-KW"/>
</dbReference>
<evidence type="ECO:0000256" key="2">
    <source>
        <dbReference type="ARBA" id="ARBA00009173"/>
    </source>
</evidence>
<dbReference type="Proteomes" id="UP000077063">
    <property type="component" value="Unassembled WGS sequence"/>
</dbReference>
<dbReference type="GO" id="GO:0016829">
    <property type="term" value="F:lyase activity"/>
    <property type="evidence" value="ECO:0007669"/>
    <property type="project" value="UniProtKB-KW"/>
</dbReference>
<dbReference type="Proteomes" id="UP000077278">
    <property type="component" value="Unassembled WGS sequence"/>
</dbReference>
<keyword evidence="10" id="KW-0560">Oxidoreductase</keyword>
<reference evidence="8 13" key="1">
    <citation type="submission" date="2015-06" db="EMBL/GenBank/DDBJ databases">
        <authorList>
            <person name="Adams M."/>
            <person name="Sutton G."/>
            <person name="Nelson K."/>
            <person name="Bonomo R."/>
            <person name="McCorrison J."/>
            <person name="Sanka R."/>
            <person name="Brinkac L."/>
            <person name="Nierman W."/>
        </authorList>
    </citation>
    <scope>NUCLEOTIDE SEQUENCE [LARGE SCALE GENOMIC DNA]</scope>
    <source>
        <strain evidence="8 13">GN02692</strain>
    </source>
</reference>
<keyword evidence="6" id="KW-0411">Iron-sulfur</keyword>
<comment type="cofactor">
    <cofactor evidence="1">
        <name>[4Fe-4S] cluster</name>
        <dbReference type="ChEBI" id="CHEBI:49883"/>
    </cofactor>
</comment>
<dbReference type="EMBL" id="FKDD01000002">
    <property type="protein sequence ID" value="SAB52772.1"/>
    <property type="molecule type" value="Genomic_DNA"/>
</dbReference>
<evidence type="ECO:0000256" key="3">
    <source>
        <dbReference type="ARBA" id="ARBA00022485"/>
    </source>
</evidence>
<dbReference type="PANTHER" id="PTHR42989:SF1">
    <property type="entry name" value="FORMATE HYDROGENLYASE SUBUNIT 7-RELATED"/>
    <property type="match status" value="1"/>
</dbReference>
<gene>
    <name evidence="11" type="primary">hycG</name>
    <name evidence="8" type="ORF">ABF77_19775</name>
    <name evidence="10" type="ORF">DXF87_10450</name>
    <name evidence="9" type="ORF">J0A64_06700</name>
    <name evidence="12" type="ORF">SAMEA2273136_00682</name>
    <name evidence="11" type="ORF">SAMEA2273443_04173</name>
</gene>
<feature type="domain" description="NADH:ubiquinone oxidoreductase-like 20kDa subunit" evidence="7">
    <location>
        <begin position="48"/>
        <end position="157"/>
    </location>
</feature>
<accession>A0A0F0UMG2</accession>
<dbReference type="InterPro" id="IPR006138">
    <property type="entry name" value="NADH_UQ_OxRdtase_20Kd_su"/>
</dbReference>
<dbReference type="EMBL" id="JAFKCP010000003">
    <property type="protein sequence ID" value="MBU3766286.1"/>
    <property type="molecule type" value="Genomic_DNA"/>
</dbReference>
<dbReference type="Proteomes" id="UP000813349">
    <property type="component" value="Unassembled WGS sequence"/>
</dbReference>
<dbReference type="Proteomes" id="UP000255291">
    <property type="component" value="Unassembled WGS sequence"/>
</dbReference>
<evidence type="ECO:0000313" key="16">
    <source>
        <dbReference type="Proteomes" id="UP000255291"/>
    </source>
</evidence>
<evidence type="ECO:0000313" key="13">
    <source>
        <dbReference type="Proteomes" id="UP000036013"/>
    </source>
</evidence>
<dbReference type="GO" id="GO:0051539">
    <property type="term" value="F:4 iron, 4 sulfur cluster binding"/>
    <property type="evidence" value="ECO:0007669"/>
    <property type="project" value="UniProtKB-KW"/>
</dbReference>
<organism evidence="10 16">
    <name type="scientific">Enterobacter roggenkampii</name>
    <dbReference type="NCBI Taxonomy" id="1812935"/>
    <lineage>
        <taxon>Bacteria</taxon>
        <taxon>Pseudomonadati</taxon>
        <taxon>Pseudomonadota</taxon>
        <taxon>Gammaproteobacteria</taxon>
        <taxon>Enterobacterales</taxon>
        <taxon>Enterobacteriaceae</taxon>
        <taxon>Enterobacter</taxon>
        <taxon>Enterobacter cloacae complex</taxon>
    </lineage>
</organism>
<evidence type="ECO:0000313" key="12">
    <source>
        <dbReference type="EMBL" id="SAB52772.1"/>
    </source>
</evidence>
<name>A0A0F0UMG2_9ENTR</name>
<dbReference type="EMBL" id="FKDK01000022">
    <property type="protein sequence ID" value="SAB22762.1"/>
    <property type="molecule type" value="Genomic_DNA"/>
</dbReference>
<evidence type="ECO:0000256" key="6">
    <source>
        <dbReference type="ARBA" id="ARBA00023014"/>
    </source>
</evidence>
<keyword evidence="4" id="KW-0479">Metal-binding</keyword>
<accession>A0A155GHZ5</accession>
<dbReference type="PROSITE" id="PS01150">
    <property type="entry name" value="COMPLEX1_20K"/>
    <property type="match status" value="1"/>
</dbReference>
<evidence type="ECO:0000256" key="5">
    <source>
        <dbReference type="ARBA" id="ARBA00023004"/>
    </source>
</evidence>
<dbReference type="EMBL" id="QRBW01000016">
    <property type="protein sequence ID" value="RDT60018.1"/>
    <property type="molecule type" value="Genomic_DNA"/>
</dbReference>
<dbReference type="InterPro" id="IPR052375">
    <property type="entry name" value="Complex_I_20kDa-like"/>
</dbReference>
<evidence type="ECO:0000313" key="14">
    <source>
        <dbReference type="Proteomes" id="UP000077063"/>
    </source>
</evidence>
<keyword evidence="14" id="KW-1185">Reference proteome</keyword>
<evidence type="ECO:0000256" key="4">
    <source>
        <dbReference type="ARBA" id="ARBA00022723"/>
    </source>
</evidence>
<reference evidence="9 17" key="4">
    <citation type="journal article" date="2021" name="Clin. Infect. Dis.">
        <title>Rapid development of cefiderocol resistance in carbapenem-resistant Enterobacter cloacae during therapy is associated with heterogeneous mutations in the catecholate siderophore receptor cira.</title>
        <authorList>
            <person name="Klein S."/>
            <person name="Boutin S."/>
            <person name="Kocer K."/>
            <person name="Fiedler M.O."/>
            <person name="Storzinger D."/>
            <person name="Weigand M.A."/>
            <person name="Tan B."/>
            <person name="Richter D."/>
            <person name="Rupp C."/>
            <person name="Mieth M."/>
            <person name="Mehrabi A."/>
            <person name="Hackert T."/>
            <person name="Zimmermann S."/>
            <person name="Heeg K."/>
            <person name="Nurjadi D."/>
        </authorList>
    </citation>
    <scope>NUCLEOTIDE SEQUENCE [LARGE SCALE GENOMIC DNA]</scope>
    <source>
        <strain evidence="9 17">BK34275</strain>
    </source>
</reference>
<protein>
    <submittedName>
        <fullName evidence="8">Formate hydrogenlyase</fullName>
    </submittedName>
    <submittedName>
        <fullName evidence="11">NADH ubiquinone oxidoreductase, 20 kDa subunit</fullName>
    </submittedName>
    <submittedName>
        <fullName evidence="9">NADH-quinone oxidoreductase subunit B family protein</fullName>
    </submittedName>
    <submittedName>
        <fullName evidence="10">NADH-quinone oxidoreductase subunit NuoB</fullName>
        <ecNumber evidence="10">1.6.5.11</ecNumber>
    </submittedName>
</protein>
<dbReference type="RefSeq" id="WP_021241938.1">
    <property type="nucleotide sequence ID" value="NZ_AP022465.1"/>
</dbReference>
<evidence type="ECO:0000313" key="9">
    <source>
        <dbReference type="EMBL" id="MBU3766286.1"/>
    </source>
</evidence>
<keyword evidence="8" id="KW-0456">Lyase</keyword>
<keyword evidence="11" id="KW-0830">Ubiquinone</keyword>